<comment type="subcellular location">
    <subcellularLocation>
        <location evidence="1">Nucleus</location>
    </subcellularLocation>
</comment>
<evidence type="ECO:0000313" key="12">
    <source>
        <dbReference type="Proteomes" id="UP001415857"/>
    </source>
</evidence>
<feature type="domain" description="C2H2-type" evidence="10">
    <location>
        <begin position="37"/>
        <end position="64"/>
    </location>
</feature>
<name>A0AAP0WZ47_LIQFO</name>
<keyword evidence="2" id="KW-0479">Metal-binding</keyword>
<comment type="caution">
    <text evidence="11">The sequence shown here is derived from an EMBL/GenBank/DDBJ whole genome shotgun (WGS) entry which is preliminary data.</text>
</comment>
<keyword evidence="12" id="KW-1185">Reference proteome</keyword>
<feature type="region of interest" description="Disordered" evidence="9">
    <location>
        <begin position="69"/>
        <end position="93"/>
    </location>
</feature>
<organism evidence="11 12">
    <name type="scientific">Liquidambar formosana</name>
    <name type="common">Formosan gum</name>
    <dbReference type="NCBI Taxonomy" id="63359"/>
    <lineage>
        <taxon>Eukaryota</taxon>
        <taxon>Viridiplantae</taxon>
        <taxon>Streptophyta</taxon>
        <taxon>Embryophyta</taxon>
        <taxon>Tracheophyta</taxon>
        <taxon>Spermatophyta</taxon>
        <taxon>Magnoliopsida</taxon>
        <taxon>eudicotyledons</taxon>
        <taxon>Gunneridae</taxon>
        <taxon>Pentapetalae</taxon>
        <taxon>Saxifragales</taxon>
        <taxon>Altingiaceae</taxon>
        <taxon>Liquidambar</taxon>
    </lineage>
</organism>
<evidence type="ECO:0000259" key="10">
    <source>
        <dbReference type="PROSITE" id="PS50157"/>
    </source>
</evidence>
<keyword evidence="7" id="KW-0539">Nucleus</keyword>
<evidence type="ECO:0000256" key="3">
    <source>
        <dbReference type="ARBA" id="ARBA00022771"/>
    </source>
</evidence>
<keyword evidence="3 8" id="KW-0863">Zinc-finger</keyword>
<dbReference type="SMART" id="SM00355">
    <property type="entry name" value="ZnF_C2H2"/>
    <property type="match status" value="1"/>
</dbReference>
<keyword evidence="5" id="KW-0805">Transcription regulation</keyword>
<reference evidence="11 12" key="1">
    <citation type="journal article" date="2024" name="Plant J.">
        <title>Genome sequences and population genomics reveal climatic adaptation and genomic divergence between two closely related sweetgum species.</title>
        <authorList>
            <person name="Xu W.Q."/>
            <person name="Ren C.Q."/>
            <person name="Zhang X.Y."/>
            <person name="Comes H.P."/>
            <person name="Liu X.H."/>
            <person name="Li Y.G."/>
            <person name="Kettle C.J."/>
            <person name="Jalonen R."/>
            <person name="Gaisberger H."/>
            <person name="Ma Y.Z."/>
            <person name="Qiu Y.X."/>
        </authorList>
    </citation>
    <scope>NUCLEOTIDE SEQUENCE [LARGE SCALE GENOMIC DNA]</scope>
    <source>
        <strain evidence="11">Hangzhou</strain>
    </source>
</reference>
<dbReference type="PANTHER" id="PTHR45801:SF110">
    <property type="entry name" value="TRANSCRIPTIONAL REGULATOR SUPERMAN"/>
    <property type="match status" value="1"/>
</dbReference>
<evidence type="ECO:0000256" key="1">
    <source>
        <dbReference type="ARBA" id="ARBA00004123"/>
    </source>
</evidence>
<proteinExistence type="predicted"/>
<dbReference type="InterPro" id="IPR013087">
    <property type="entry name" value="Znf_C2H2_type"/>
</dbReference>
<evidence type="ECO:0000313" key="11">
    <source>
        <dbReference type="EMBL" id="KAK9282386.1"/>
    </source>
</evidence>
<sequence length="183" mass="20701">MENTRMSSDKFMDTWDYNSFGFEGKDPSGFLWPPRHYTCSFCRRKFKSAQALGGHMNVHRRDRAMLRQPPPWAVECPNPNPSPNPNYSSSSLTSFSSLSSASTDEEKMPMVTGCWCNPLSPRHGDITKRSMRGPLRFGKLKGFAREDEFKVLNNGETVRLDLELGLLGDAKEGVDLELRLGYS</sequence>
<dbReference type="GO" id="GO:0005634">
    <property type="term" value="C:nucleus"/>
    <property type="evidence" value="ECO:0007669"/>
    <property type="project" value="UniProtKB-SubCell"/>
</dbReference>
<feature type="compositionally biased region" description="Pro residues" evidence="9">
    <location>
        <begin position="69"/>
        <end position="84"/>
    </location>
</feature>
<evidence type="ECO:0000256" key="4">
    <source>
        <dbReference type="ARBA" id="ARBA00022833"/>
    </source>
</evidence>
<evidence type="ECO:0000256" key="5">
    <source>
        <dbReference type="ARBA" id="ARBA00023015"/>
    </source>
</evidence>
<dbReference type="PROSITE" id="PS00028">
    <property type="entry name" value="ZINC_FINGER_C2H2_1"/>
    <property type="match status" value="1"/>
</dbReference>
<evidence type="ECO:0000256" key="2">
    <source>
        <dbReference type="ARBA" id="ARBA00022723"/>
    </source>
</evidence>
<evidence type="ECO:0000256" key="8">
    <source>
        <dbReference type="PROSITE-ProRule" id="PRU00042"/>
    </source>
</evidence>
<dbReference type="AlphaFoldDB" id="A0AAP0WZ47"/>
<evidence type="ECO:0000256" key="6">
    <source>
        <dbReference type="ARBA" id="ARBA00023163"/>
    </source>
</evidence>
<dbReference type="PROSITE" id="PS50157">
    <property type="entry name" value="ZINC_FINGER_C2H2_2"/>
    <property type="match status" value="1"/>
</dbReference>
<evidence type="ECO:0000256" key="9">
    <source>
        <dbReference type="SAM" id="MobiDB-lite"/>
    </source>
</evidence>
<protein>
    <recommendedName>
        <fullName evidence="10">C2H2-type domain-containing protein</fullName>
    </recommendedName>
</protein>
<dbReference type="InterPro" id="IPR052426">
    <property type="entry name" value="Plant_dev_regulator"/>
</dbReference>
<dbReference type="GO" id="GO:0008270">
    <property type="term" value="F:zinc ion binding"/>
    <property type="evidence" value="ECO:0007669"/>
    <property type="project" value="UniProtKB-KW"/>
</dbReference>
<dbReference type="Pfam" id="PF13912">
    <property type="entry name" value="zf-C2H2_6"/>
    <property type="match status" value="1"/>
</dbReference>
<dbReference type="Proteomes" id="UP001415857">
    <property type="component" value="Unassembled WGS sequence"/>
</dbReference>
<accession>A0AAP0WZ47</accession>
<dbReference type="EMBL" id="JBBPBK010000007">
    <property type="protein sequence ID" value="KAK9282386.1"/>
    <property type="molecule type" value="Genomic_DNA"/>
</dbReference>
<evidence type="ECO:0000256" key="7">
    <source>
        <dbReference type="ARBA" id="ARBA00023242"/>
    </source>
</evidence>
<dbReference type="PANTHER" id="PTHR45801">
    <property type="entry name" value="OS07G0101800 PROTEIN"/>
    <property type="match status" value="1"/>
</dbReference>
<keyword evidence="4" id="KW-0862">Zinc</keyword>
<gene>
    <name evidence="11" type="ORF">L1049_005303</name>
</gene>
<dbReference type="Gene3D" id="3.30.160.60">
    <property type="entry name" value="Classic Zinc Finger"/>
    <property type="match status" value="1"/>
</dbReference>
<dbReference type="InterPro" id="IPR036236">
    <property type="entry name" value="Znf_C2H2_sf"/>
</dbReference>
<dbReference type="SUPFAM" id="SSF57667">
    <property type="entry name" value="beta-beta-alpha zinc fingers"/>
    <property type="match status" value="1"/>
</dbReference>
<keyword evidence="6" id="KW-0804">Transcription</keyword>